<dbReference type="EMBL" id="JAWQEG010003268">
    <property type="protein sequence ID" value="KAK3867140.1"/>
    <property type="molecule type" value="Genomic_DNA"/>
</dbReference>
<name>A0AAE1F550_PETCI</name>
<proteinExistence type="predicted"/>
<protein>
    <submittedName>
        <fullName evidence="2">Uncharacterized protein</fullName>
    </submittedName>
</protein>
<dbReference type="Proteomes" id="UP001286313">
    <property type="component" value="Unassembled WGS sequence"/>
</dbReference>
<evidence type="ECO:0000313" key="2">
    <source>
        <dbReference type="EMBL" id="KAK3867140.1"/>
    </source>
</evidence>
<organism evidence="2 3">
    <name type="scientific">Petrolisthes cinctipes</name>
    <name type="common">Flat porcelain crab</name>
    <dbReference type="NCBI Taxonomy" id="88211"/>
    <lineage>
        <taxon>Eukaryota</taxon>
        <taxon>Metazoa</taxon>
        <taxon>Ecdysozoa</taxon>
        <taxon>Arthropoda</taxon>
        <taxon>Crustacea</taxon>
        <taxon>Multicrustacea</taxon>
        <taxon>Malacostraca</taxon>
        <taxon>Eumalacostraca</taxon>
        <taxon>Eucarida</taxon>
        <taxon>Decapoda</taxon>
        <taxon>Pleocyemata</taxon>
        <taxon>Anomura</taxon>
        <taxon>Galatheoidea</taxon>
        <taxon>Porcellanidae</taxon>
        <taxon>Petrolisthes</taxon>
    </lineage>
</organism>
<evidence type="ECO:0000256" key="1">
    <source>
        <dbReference type="SAM" id="MobiDB-lite"/>
    </source>
</evidence>
<keyword evidence="3" id="KW-1185">Reference proteome</keyword>
<evidence type="ECO:0000313" key="3">
    <source>
        <dbReference type="Proteomes" id="UP001286313"/>
    </source>
</evidence>
<dbReference type="AlphaFoldDB" id="A0AAE1F550"/>
<feature type="region of interest" description="Disordered" evidence="1">
    <location>
        <begin position="1"/>
        <end position="33"/>
    </location>
</feature>
<sequence>MNSKPGGLSDGRGSSLTTHIIHPDQNISWEGTHKRREAVTTILGRKEGRRRRTMLSDTSPRFWPQELDILRRSSFQSFD</sequence>
<comment type="caution">
    <text evidence="2">The sequence shown here is derived from an EMBL/GenBank/DDBJ whole genome shotgun (WGS) entry which is preliminary data.</text>
</comment>
<gene>
    <name evidence="2" type="ORF">Pcinc_027372</name>
</gene>
<reference evidence="2" key="1">
    <citation type="submission" date="2023-10" db="EMBL/GenBank/DDBJ databases">
        <title>Genome assemblies of two species of porcelain crab, Petrolisthes cinctipes and Petrolisthes manimaculis (Anomura: Porcellanidae).</title>
        <authorList>
            <person name="Angst P."/>
        </authorList>
    </citation>
    <scope>NUCLEOTIDE SEQUENCE</scope>
    <source>
        <strain evidence="2">PB745_01</strain>
        <tissue evidence="2">Gill</tissue>
    </source>
</reference>
<accession>A0AAE1F550</accession>